<gene>
    <name evidence="3" type="ORF">ACFSAH_02830</name>
</gene>
<keyword evidence="2" id="KW-1133">Transmembrane helix</keyword>
<organism evidence="3 4">
    <name type="scientific">Pseudopedobacter beijingensis</name>
    <dbReference type="NCBI Taxonomy" id="1207056"/>
    <lineage>
        <taxon>Bacteria</taxon>
        <taxon>Pseudomonadati</taxon>
        <taxon>Bacteroidota</taxon>
        <taxon>Sphingobacteriia</taxon>
        <taxon>Sphingobacteriales</taxon>
        <taxon>Sphingobacteriaceae</taxon>
        <taxon>Pseudopedobacter</taxon>
    </lineage>
</organism>
<dbReference type="Gene3D" id="1.25.40.10">
    <property type="entry name" value="Tetratricopeptide repeat domain"/>
    <property type="match status" value="2"/>
</dbReference>
<proteinExistence type="predicted"/>
<dbReference type="Proteomes" id="UP001597118">
    <property type="component" value="Unassembled WGS sequence"/>
</dbReference>
<comment type="caution">
    <text evidence="3">The sequence shown here is derived from an EMBL/GenBank/DDBJ whole genome shotgun (WGS) entry which is preliminary data.</text>
</comment>
<dbReference type="SMART" id="SM00028">
    <property type="entry name" value="TPR"/>
    <property type="match status" value="3"/>
</dbReference>
<keyword evidence="4" id="KW-1185">Reference proteome</keyword>
<name>A0ABW4I9B5_9SPHI</name>
<keyword evidence="2" id="KW-0472">Membrane</keyword>
<evidence type="ECO:0000256" key="2">
    <source>
        <dbReference type="SAM" id="Phobius"/>
    </source>
</evidence>
<dbReference type="Pfam" id="PF13181">
    <property type="entry name" value="TPR_8"/>
    <property type="match status" value="1"/>
</dbReference>
<feature type="transmembrane region" description="Helical" evidence="2">
    <location>
        <begin position="30"/>
        <end position="48"/>
    </location>
</feature>
<dbReference type="InterPro" id="IPR011990">
    <property type="entry name" value="TPR-like_helical_dom_sf"/>
</dbReference>
<protein>
    <submittedName>
        <fullName evidence="3">Tol-pal system YbgF family protein</fullName>
    </submittedName>
</protein>
<sequence>MSNTQIEQTQKAESATVGRTGNFIQENRKSLLVIGSTIVGLILLFIAYQKLYLAPREVEAVDQMYKAQQYWEAKEWDKAIKGDGNFPGFEKILDDYANTKSANLAYYYLGIAYLNKGEYQKAIDNLINYSGSDVVIAPLALGGTGDAYTELKQYDDAINYYKKAVSKGDNEFAAPLYLKKMGLVYEEKKDFKSAAETYNKIKSNYPQSAVAQNIDMYIARAEGQQQ</sequence>
<reference evidence="4" key="1">
    <citation type="journal article" date="2019" name="Int. J. Syst. Evol. Microbiol.">
        <title>The Global Catalogue of Microorganisms (GCM) 10K type strain sequencing project: providing services to taxonomists for standard genome sequencing and annotation.</title>
        <authorList>
            <consortium name="The Broad Institute Genomics Platform"/>
            <consortium name="The Broad Institute Genome Sequencing Center for Infectious Disease"/>
            <person name="Wu L."/>
            <person name="Ma J."/>
        </authorList>
    </citation>
    <scope>NUCLEOTIDE SEQUENCE [LARGE SCALE GENOMIC DNA]</scope>
    <source>
        <strain evidence="4">CCUG 53762</strain>
    </source>
</reference>
<dbReference type="SUPFAM" id="SSF48452">
    <property type="entry name" value="TPR-like"/>
    <property type="match status" value="1"/>
</dbReference>
<feature type="repeat" description="TPR" evidence="1">
    <location>
        <begin position="138"/>
        <end position="171"/>
    </location>
</feature>
<evidence type="ECO:0000256" key="1">
    <source>
        <dbReference type="PROSITE-ProRule" id="PRU00339"/>
    </source>
</evidence>
<accession>A0ABW4I9B5</accession>
<keyword evidence="2" id="KW-0812">Transmembrane</keyword>
<dbReference type="EMBL" id="JBHUDG010000003">
    <property type="protein sequence ID" value="MFD1628793.1"/>
    <property type="molecule type" value="Genomic_DNA"/>
</dbReference>
<evidence type="ECO:0000313" key="4">
    <source>
        <dbReference type="Proteomes" id="UP001597118"/>
    </source>
</evidence>
<evidence type="ECO:0000313" key="3">
    <source>
        <dbReference type="EMBL" id="MFD1628793.1"/>
    </source>
</evidence>
<dbReference type="RefSeq" id="WP_379661178.1">
    <property type="nucleotide sequence ID" value="NZ_JBHUDG010000003.1"/>
</dbReference>
<dbReference type="Pfam" id="PF13174">
    <property type="entry name" value="TPR_6"/>
    <property type="match status" value="2"/>
</dbReference>
<dbReference type="InterPro" id="IPR019734">
    <property type="entry name" value="TPR_rpt"/>
</dbReference>
<dbReference type="PROSITE" id="PS50005">
    <property type="entry name" value="TPR"/>
    <property type="match status" value="1"/>
</dbReference>
<keyword evidence="1" id="KW-0802">TPR repeat</keyword>